<protein>
    <submittedName>
        <fullName evidence="4">Ca-activated chloride channel family protein</fullName>
    </submittedName>
</protein>
<evidence type="ECO:0000256" key="2">
    <source>
        <dbReference type="SAM" id="SignalP"/>
    </source>
</evidence>
<dbReference type="Pfam" id="PF12450">
    <property type="entry name" value="vWF_A"/>
    <property type="match status" value="1"/>
</dbReference>
<dbReference type="PROSITE" id="PS51257">
    <property type="entry name" value="PROKAR_LIPOPROTEIN"/>
    <property type="match status" value="1"/>
</dbReference>
<dbReference type="InterPro" id="IPR051173">
    <property type="entry name" value="Ca_channel_alpha-2/delta"/>
</dbReference>
<proteinExistence type="predicted"/>
<dbReference type="InterPro" id="IPR021908">
    <property type="entry name" value="YfbK_C"/>
</dbReference>
<sequence length="575" mass="62358">MTTPRPLVIALALIFSVSACGKRDMIADEHPTPKQVEEQVASTPANAPVATGLPSPPQSGAVHDQATNSPRKMAPALVAERMAMPAPAYVTPQANTEKYQQLDQHDIKLVAQTPVSTFSIDVDTGAYANMRRFLNEGQLPPADAVRIEEFINYFPYQYNLPQQKVAGKLVPFGVVTEIAPTPWNPDSLLLRVGIKASDVAKATLPPANLVFLVDVSGSMNEPAKLPLVKNALKMLVNQLRPQDRISLVTYASGTRVILEPTPGTEKAKISSAIDQLQPGGSTAGAAGIQLAYQMAAQGFLKEGINRILLATDGDFNVGINDFNQLKSLVEEKRKSGVSLSSLGFGTGNYNEQLMEQIADAGDGNYSYIDNLNEAQKVLSDELSSTLAVVAKDVKVQLEFNPNVVAEYRQIGYENRALKREDFNNDKVDAGEIGAGHSVTALYEITLVGGKRMIEDLRYDTTKAAKPVGGKTDELAFLRLRYKAPGTDSSELLEFPLFKRDIKAATQTSEDFRFAAAVAAFGQELKGGKYTGRFGYDQIQRLADSARGNDPFGYRGEFVRLVNLAKSLSTQPNSQP</sequence>
<dbReference type="RefSeq" id="WP_184041724.1">
    <property type="nucleotide sequence ID" value="NZ_JACHHY010000031.1"/>
</dbReference>
<evidence type="ECO:0000256" key="1">
    <source>
        <dbReference type="SAM" id="MobiDB-lite"/>
    </source>
</evidence>
<keyword evidence="2" id="KW-0732">Signal</keyword>
<dbReference type="InterPro" id="IPR022156">
    <property type="entry name" value="Uncharacterised_YfbK_N"/>
</dbReference>
<dbReference type="InterPro" id="IPR036465">
    <property type="entry name" value="vWFA_dom_sf"/>
</dbReference>
<evidence type="ECO:0000313" key="5">
    <source>
        <dbReference type="Proteomes" id="UP000575898"/>
    </source>
</evidence>
<feature type="region of interest" description="Disordered" evidence="1">
    <location>
        <begin position="31"/>
        <end position="70"/>
    </location>
</feature>
<comment type="caution">
    <text evidence="4">The sequence shown here is derived from an EMBL/GenBank/DDBJ whole genome shotgun (WGS) entry which is preliminary data.</text>
</comment>
<dbReference type="InterPro" id="IPR002035">
    <property type="entry name" value="VWF_A"/>
</dbReference>
<organism evidence="4 5">
    <name type="scientific">Chitinivorax tropicus</name>
    <dbReference type="NCBI Taxonomy" id="714531"/>
    <lineage>
        <taxon>Bacteria</taxon>
        <taxon>Pseudomonadati</taxon>
        <taxon>Pseudomonadota</taxon>
        <taxon>Betaproteobacteria</taxon>
        <taxon>Chitinivorax</taxon>
    </lineage>
</organism>
<reference evidence="4 5" key="1">
    <citation type="submission" date="2020-08" db="EMBL/GenBank/DDBJ databases">
        <title>Genomic Encyclopedia of Type Strains, Phase IV (KMG-IV): sequencing the most valuable type-strain genomes for metagenomic binning, comparative biology and taxonomic classification.</title>
        <authorList>
            <person name="Goeker M."/>
        </authorList>
    </citation>
    <scope>NUCLEOTIDE SEQUENCE [LARGE SCALE GENOMIC DNA]</scope>
    <source>
        <strain evidence="4 5">DSM 27165</strain>
    </source>
</reference>
<accession>A0A840MU48</accession>
<dbReference type="Proteomes" id="UP000575898">
    <property type="component" value="Unassembled WGS sequence"/>
</dbReference>
<evidence type="ECO:0000259" key="3">
    <source>
        <dbReference type="PROSITE" id="PS50234"/>
    </source>
</evidence>
<feature type="domain" description="VWFA" evidence="3">
    <location>
        <begin position="208"/>
        <end position="386"/>
    </location>
</feature>
<dbReference type="SMART" id="SM00327">
    <property type="entry name" value="VWA"/>
    <property type="match status" value="1"/>
</dbReference>
<evidence type="ECO:0000313" key="4">
    <source>
        <dbReference type="EMBL" id="MBB5020322.1"/>
    </source>
</evidence>
<gene>
    <name evidence="4" type="ORF">HNQ59_003641</name>
</gene>
<dbReference type="SUPFAM" id="SSF53300">
    <property type="entry name" value="vWA-like"/>
    <property type="match status" value="1"/>
</dbReference>
<dbReference type="Gene3D" id="3.40.50.410">
    <property type="entry name" value="von Willebrand factor, type A domain"/>
    <property type="match status" value="1"/>
</dbReference>
<dbReference type="AlphaFoldDB" id="A0A840MU48"/>
<dbReference type="PROSITE" id="PS50234">
    <property type="entry name" value="VWFA"/>
    <property type="match status" value="1"/>
</dbReference>
<dbReference type="EMBL" id="JACHHY010000031">
    <property type="protein sequence ID" value="MBB5020322.1"/>
    <property type="molecule type" value="Genomic_DNA"/>
</dbReference>
<name>A0A840MU48_9PROT</name>
<keyword evidence="5" id="KW-1185">Reference proteome</keyword>
<feature type="signal peptide" evidence="2">
    <location>
        <begin position="1"/>
        <end position="21"/>
    </location>
</feature>
<dbReference type="Pfam" id="PF00092">
    <property type="entry name" value="VWA"/>
    <property type="match status" value="1"/>
</dbReference>
<dbReference type="Pfam" id="PF12034">
    <property type="entry name" value="YfbK_C"/>
    <property type="match status" value="1"/>
</dbReference>
<feature type="chain" id="PRO_5032302174" evidence="2">
    <location>
        <begin position="22"/>
        <end position="575"/>
    </location>
</feature>
<dbReference type="PANTHER" id="PTHR10166">
    <property type="entry name" value="VOLTAGE-DEPENDENT CALCIUM CHANNEL SUBUNIT ALPHA-2/DELTA-RELATED"/>
    <property type="match status" value="1"/>
</dbReference>
<dbReference type="CDD" id="cd01465">
    <property type="entry name" value="vWA_subgroup"/>
    <property type="match status" value="1"/>
</dbReference>
<dbReference type="PANTHER" id="PTHR10166:SF37">
    <property type="entry name" value="STOLID, ISOFORM H"/>
    <property type="match status" value="1"/>
</dbReference>